<gene>
    <name evidence="2" type="ORF">G3N56_11140</name>
</gene>
<dbReference type="RefSeq" id="WP_163302339.1">
    <property type="nucleotide sequence ID" value="NZ_JAAGRQ010000043.1"/>
</dbReference>
<organism evidence="2 3">
    <name type="scientific">Desulfolutivibrio sulfodismutans</name>
    <dbReference type="NCBI Taxonomy" id="63561"/>
    <lineage>
        <taxon>Bacteria</taxon>
        <taxon>Pseudomonadati</taxon>
        <taxon>Thermodesulfobacteriota</taxon>
        <taxon>Desulfovibrionia</taxon>
        <taxon>Desulfovibrionales</taxon>
        <taxon>Desulfovibrionaceae</taxon>
        <taxon>Desulfolutivibrio</taxon>
    </lineage>
</organism>
<keyword evidence="1" id="KW-0732">Signal</keyword>
<evidence type="ECO:0000256" key="1">
    <source>
        <dbReference type="SAM" id="SignalP"/>
    </source>
</evidence>
<evidence type="ECO:0000313" key="3">
    <source>
        <dbReference type="Proteomes" id="UP000469724"/>
    </source>
</evidence>
<protein>
    <recommendedName>
        <fullName evidence="4">Phosphodiester glycosidase domain-containing protein</fullName>
    </recommendedName>
</protein>
<feature type="signal peptide" evidence="1">
    <location>
        <begin position="1"/>
        <end position="30"/>
    </location>
</feature>
<dbReference type="Proteomes" id="UP000469724">
    <property type="component" value="Unassembled WGS sequence"/>
</dbReference>
<evidence type="ECO:0000313" key="2">
    <source>
        <dbReference type="EMBL" id="NDY57296.1"/>
    </source>
</evidence>
<feature type="chain" id="PRO_5029782464" description="Phosphodiester glycosidase domain-containing protein" evidence="1">
    <location>
        <begin position="31"/>
        <end position="370"/>
    </location>
</feature>
<reference evidence="2 3" key="1">
    <citation type="submission" date="2020-02" db="EMBL/GenBank/DDBJ databases">
        <title>Comparative genomics of sulfur disproportionating microorganisms.</title>
        <authorList>
            <person name="Ward L.M."/>
            <person name="Bertran E."/>
            <person name="Johnston D.T."/>
        </authorList>
    </citation>
    <scope>NUCLEOTIDE SEQUENCE [LARGE SCALE GENOMIC DNA]</scope>
    <source>
        <strain evidence="2 3">DSM 3696</strain>
    </source>
</reference>
<accession>A0A7K3NM67</accession>
<name>A0A7K3NM67_9BACT</name>
<comment type="caution">
    <text evidence="2">The sequence shown here is derived from an EMBL/GenBank/DDBJ whole genome shotgun (WGS) entry which is preliminary data.</text>
</comment>
<keyword evidence="3" id="KW-1185">Reference proteome</keyword>
<evidence type="ECO:0008006" key="4">
    <source>
        <dbReference type="Google" id="ProtNLM"/>
    </source>
</evidence>
<dbReference type="AlphaFoldDB" id="A0A7K3NM67"/>
<proteinExistence type="predicted"/>
<dbReference type="EMBL" id="JAAGRQ010000043">
    <property type="protein sequence ID" value="NDY57296.1"/>
    <property type="molecule type" value="Genomic_DNA"/>
</dbReference>
<sequence length="370" mass="41129">MKRYFRQTTLNFCLLTWITLIFCNADSAIAGRPDVGRYFWEQTSYTIDGNEPISKQLINNLSYKIHVYGHFMDGTYIENAPYSFVKFNNGKGEKQDSEIQLISLGKLSDDGKTGGAFLLSAFDGANHGEEHLCVITHDQDAYHVNQVLLSSRGIHLKSIKIANETIILDVMFRGPKDPACCPSQKGSLELQMRNGELVEIVRDKSGKAAKILDIAHAKSDGSPTNNSTPLLNQTPTNKNVPIKVAIVDISHILESSTKFAAMVDIDMVRSRNSRNSGSSRKMTSKLAEFIGASLGEFSQKYSYTIVIDQERFNSYLAGRSSLSANDFLYYIDIAANPFLSLANGPNGRSYVQELQPVNINNAIVDYIDKR</sequence>